<keyword evidence="2" id="KW-1185">Reference proteome</keyword>
<comment type="caution">
    <text evidence="1">The sequence shown here is derived from an EMBL/GenBank/DDBJ whole genome shotgun (WGS) entry which is preliminary data.</text>
</comment>
<dbReference type="EMBL" id="NKQK01000010">
    <property type="protein sequence ID" value="PSS19027.1"/>
    <property type="molecule type" value="Genomic_DNA"/>
</dbReference>
<organism evidence="1 2">
    <name type="scientific">Actinidia chinensis var. chinensis</name>
    <name type="common">Chinese soft-hair kiwi</name>
    <dbReference type="NCBI Taxonomy" id="1590841"/>
    <lineage>
        <taxon>Eukaryota</taxon>
        <taxon>Viridiplantae</taxon>
        <taxon>Streptophyta</taxon>
        <taxon>Embryophyta</taxon>
        <taxon>Tracheophyta</taxon>
        <taxon>Spermatophyta</taxon>
        <taxon>Magnoliopsida</taxon>
        <taxon>eudicotyledons</taxon>
        <taxon>Gunneridae</taxon>
        <taxon>Pentapetalae</taxon>
        <taxon>asterids</taxon>
        <taxon>Ericales</taxon>
        <taxon>Actinidiaceae</taxon>
        <taxon>Actinidia</taxon>
    </lineage>
</organism>
<dbReference type="InParanoid" id="A0A2R6R1B8"/>
<dbReference type="AlphaFoldDB" id="A0A2R6R1B8"/>
<reference evidence="1 2" key="1">
    <citation type="submission" date="2017-07" db="EMBL/GenBank/DDBJ databases">
        <title>An improved, manually edited Actinidia chinensis var. chinensis (kiwifruit) genome highlights the challenges associated with draft genomes and gene prediction in plants.</title>
        <authorList>
            <person name="Pilkington S."/>
            <person name="Crowhurst R."/>
            <person name="Hilario E."/>
            <person name="Nardozza S."/>
            <person name="Fraser L."/>
            <person name="Peng Y."/>
            <person name="Gunaseelan K."/>
            <person name="Simpson R."/>
            <person name="Tahir J."/>
            <person name="Deroles S."/>
            <person name="Templeton K."/>
            <person name="Luo Z."/>
            <person name="Davy M."/>
            <person name="Cheng C."/>
            <person name="Mcneilage M."/>
            <person name="Scaglione D."/>
            <person name="Liu Y."/>
            <person name="Zhang Q."/>
            <person name="Datson P."/>
            <person name="De Silva N."/>
            <person name="Gardiner S."/>
            <person name="Bassett H."/>
            <person name="Chagne D."/>
            <person name="Mccallum J."/>
            <person name="Dzierzon H."/>
            <person name="Deng C."/>
            <person name="Wang Y.-Y."/>
            <person name="Barron N."/>
            <person name="Manako K."/>
            <person name="Bowen J."/>
            <person name="Foster T."/>
            <person name="Erridge Z."/>
            <person name="Tiffin H."/>
            <person name="Waite C."/>
            <person name="Davies K."/>
            <person name="Grierson E."/>
            <person name="Laing W."/>
            <person name="Kirk R."/>
            <person name="Chen X."/>
            <person name="Wood M."/>
            <person name="Montefiori M."/>
            <person name="Brummell D."/>
            <person name="Schwinn K."/>
            <person name="Catanach A."/>
            <person name="Fullerton C."/>
            <person name="Li D."/>
            <person name="Meiyalaghan S."/>
            <person name="Nieuwenhuizen N."/>
            <person name="Read N."/>
            <person name="Prakash R."/>
            <person name="Hunter D."/>
            <person name="Zhang H."/>
            <person name="Mckenzie M."/>
            <person name="Knabel M."/>
            <person name="Harris A."/>
            <person name="Allan A."/>
            <person name="Chen A."/>
            <person name="Janssen B."/>
            <person name="Plunkett B."/>
            <person name="Dwamena C."/>
            <person name="Voogd C."/>
            <person name="Leif D."/>
            <person name="Lafferty D."/>
            <person name="Souleyre E."/>
            <person name="Varkonyi-Gasic E."/>
            <person name="Gambi F."/>
            <person name="Hanley J."/>
            <person name="Yao J.-L."/>
            <person name="Cheung J."/>
            <person name="David K."/>
            <person name="Warren B."/>
            <person name="Marsh K."/>
            <person name="Snowden K."/>
            <person name="Lin-Wang K."/>
            <person name="Brian L."/>
            <person name="Martinez-Sanchez M."/>
            <person name="Wang M."/>
            <person name="Ileperuma N."/>
            <person name="Macnee N."/>
            <person name="Campin R."/>
            <person name="Mcatee P."/>
            <person name="Drummond R."/>
            <person name="Espley R."/>
            <person name="Ireland H."/>
            <person name="Wu R."/>
            <person name="Atkinson R."/>
            <person name="Karunairetnam S."/>
            <person name="Bulley S."/>
            <person name="Chunkath S."/>
            <person name="Hanley Z."/>
            <person name="Storey R."/>
            <person name="Thrimawithana A."/>
            <person name="Thomson S."/>
            <person name="David C."/>
            <person name="Testolin R."/>
        </authorList>
    </citation>
    <scope>NUCLEOTIDE SEQUENCE [LARGE SCALE GENOMIC DNA]</scope>
    <source>
        <strain evidence="2">cv. Red5</strain>
        <tissue evidence="1">Young leaf</tissue>
    </source>
</reference>
<dbReference type="Proteomes" id="UP000241394">
    <property type="component" value="Chromosome LG10"/>
</dbReference>
<proteinExistence type="predicted"/>
<name>A0A2R6R1B8_ACTCC</name>
<reference evidence="2" key="2">
    <citation type="journal article" date="2018" name="BMC Genomics">
        <title>A manually annotated Actinidia chinensis var. chinensis (kiwifruit) genome highlights the challenges associated with draft genomes and gene prediction in plants.</title>
        <authorList>
            <person name="Pilkington S.M."/>
            <person name="Crowhurst R."/>
            <person name="Hilario E."/>
            <person name="Nardozza S."/>
            <person name="Fraser L."/>
            <person name="Peng Y."/>
            <person name="Gunaseelan K."/>
            <person name="Simpson R."/>
            <person name="Tahir J."/>
            <person name="Deroles S.C."/>
            <person name="Templeton K."/>
            <person name="Luo Z."/>
            <person name="Davy M."/>
            <person name="Cheng C."/>
            <person name="McNeilage M."/>
            <person name="Scaglione D."/>
            <person name="Liu Y."/>
            <person name="Zhang Q."/>
            <person name="Datson P."/>
            <person name="De Silva N."/>
            <person name="Gardiner S.E."/>
            <person name="Bassett H."/>
            <person name="Chagne D."/>
            <person name="McCallum J."/>
            <person name="Dzierzon H."/>
            <person name="Deng C."/>
            <person name="Wang Y.Y."/>
            <person name="Barron L."/>
            <person name="Manako K."/>
            <person name="Bowen J."/>
            <person name="Foster T.M."/>
            <person name="Erridge Z.A."/>
            <person name="Tiffin H."/>
            <person name="Waite C.N."/>
            <person name="Davies K.M."/>
            <person name="Grierson E.P."/>
            <person name="Laing W.A."/>
            <person name="Kirk R."/>
            <person name="Chen X."/>
            <person name="Wood M."/>
            <person name="Montefiori M."/>
            <person name="Brummell D.A."/>
            <person name="Schwinn K.E."/>
            <person name="Catanach A."/>
            <person name="Fullerton C."/>
            <person name="Li D."/>
            <person name="Meiyalaghan S."/>
            <person name="Nieuwenhuizen N."/>
            <person name="Read N."/>
            <person name="Prakash R."/>
            <person name="Hunter D."/>
            <person name="Zhang H."/>
            <person name="McKenzie M."/>
            <person name="Knabel M."/>
            <person name="Harris A."/>
            <person name="Allan A.C."/>
            <person name="Gleave A."/>
            <person name="Chen A."/>
            <person name="Janssen B.J."/>
            <person name="Plunkett B."/>
            <person name="Ampomah-Dwamena C."/>
            <person name="Voogd C."/>
            <person name="Leif D."/>
            <person name="Lafferty D."/>
            <person name="Souleyre E.J.F."/>
            <person name="Varkonyi-Gasic E."/>
            <person name="Gambi F."/>
            <person name="Hanley J."/>
            <person name="Yao J.L."/>
            <person name="Cheung J."/>
            <person name="David K.M."/>
            <person name="Warren B."/>
            <person name="Marsh K."/>
            <person name="Snowden K.C."/>
            <person name="Lin-Wang K."/>
            <person name="Brian L."/>
            <person name="Martinez-Sanchez M."/>
            <person name="Wang M."/>
            <person name="Ileperuma N."/>
            <person name="Macnee N."/>
            <person name="Campin R."/>
            <person name="McAtee P."/>
            <person name="Drummond R.S.M."/>
            <person name="Espley R.V."/>
            <person name="Ireland H.S."/>
            <person name="Wu R."/>
            <person name="Atkinson R.G."/>
            <person name="Karunairetnam S."/>
            <person name="Bulley S."/>
            <person name="Chunkath S."/>
            <person name="Hanley Z."/>
            <person name="Storey R."/>
            <person name="Thrimawithana A.H."/>
            <person name="Thomson S."/>
            <person name="David C."/>
            <person name="Testolin R."/>
            <person name="Huang H."/>
            <person name="Hellens R.P."/>
            <person name="Schaffer R.J."/>
        </authorList>
    </citation>
    <scope>NUCLEOTIDE SEQUENCE [LARGE SCALE GENOMIC DNA]</scope>
    <source>
        <strain evidence="2">cv. Red5</strain>
    </source>
</reference>
<accession>A0A2R6R1B8</accession>
<evidence type="ECO:0000313" key="1">
    <source>
        <dbReference type="EMBL" id="PSS19027.1"/>
    </source>
</evidence>
<dbReference type="PANTHER" id="PTHR38386">
    <property type="entry name" value="OS05G0426900 PROTEIN"/>
    <property type="match status" value="1"/>
</dbReference>
<dbReference type="Gramene" id="PSS19027">
    <property type="protein sequence ID" value="PSS19027"/>
    <property type="gene ID" value="CEY00_Acc10969"/>
</dbReference>
<gene>
    <name evidence="1" type="ORF">CEY00_Acc10969</name>
</gene>
<sequence length="171" mass="19365">MNGYSRIKFIGSTKSRSIDFSDLISLPQNLKPKSPNHPSNTKTQQTNQIIINPYSPLHSPPSPKFEHENGERSGVVLTRNSSVSSHRFYKKGNKTTFQLAVKRVFSMRRSSSVTERYCRIHDQCVTLPTPFDEDEEGVGNYTVQARSVRKKKRQSRTGGKILKACKGIFGF</sequence>
<dbReference type="PANTHER" id="PTHR38386:SF6">
    <property type="entry name" value="OS05G0426900 PROTEIN"/>
    <property type="match status" value="1"/>
</dbReference>
<protein>
    <submittedName>
        <fullName evidence="1">Flavin-dependent thymidylate synthase</fullName>
    </submittedName>
</protein>
<dbReference type="OMA" id="NNCEMFG"/>
<dbReference type="OrthoDB" id="1931397at2759"/>
<evidence type="ECO:0000313" key="2">
    <source>
        <dbReference type="Proteomes" id="UP000241394"/>
    </source>
</evidence>